<dbReference type="RefSeq" id="WP_227319383.1">
    <property type="nucleotide sequence ID" value="NZ_JAESVB010000001.1"/>
</dbReference>
<evidence type="ECO:0000313" key="3">
    <source>
        <dbReference type="EMBL" id="MCB8873700.1"/>
    </source>
</evidence>
<evidence type="ECO:0000256" key="1">
    <source>
        <dbReference type="SAM" id="MobiDB-lite"/>
    </source>
</evidence>
<dbReference type="EMBL" id="JAESVB010000001">
    <property type="protein sequence ID" value="MCB8873700.1"/>
    <property type="molecule type" value="Genomic_DNA"/>
</dbReference>
<feature type="signal peptide" evidence="2">
    <location>
        <begin position="1"/>
        <end position="28"/>
    </location>
</feature>
<keyword evidence="4" id="KW-1185">Reference proteome</keyword>
<gene>
    <name evidence="3" type="ORF">ASILVAE211_00790</name>
</gene>
<name>A0A963YMU4_9PROT</name>
<evidence type="ECO:0008006" key="5">
    <source>
        <dbReference type="Google" id="ProtNLM"/>
    </source>
</evidence>
<accession>A0A963YMU4</accession>
<evidence type="ECO:0000313" key="4">
    <source>
        <dbReference type="Proteomes" id="UP000708298"/>
    </source>
</evidence>
<reference evidence="3" key="1">
    <citation type="journal article" date="2021" name="Microorganisms">
        <title>Acidisoma silvae sp. nov. and Acidisomacellulosilytica sp. nov., Two Acidophilic Bacteria Isolated from Decaying Wood, Hydrolyzing Cellulose and Producing Poly-3-hydroxybutyrate.</title>
        <authorList>
            <person name="Mieszkin S."/>
            <person name="Pouder E."/>
            <person name="Uroz S."/>
            <person name="Simon-Colin C."/>
            <person name="Alain K."/>
        </authorList>
    </citation>
    <scope>NUCLEOTIDE SEQUENCE</scope>
    <source>
        <strain evidence="3">HW T2.11</strain>
    </source>
</reference>
<reference evidence="3" key="2">
    <citation type="submission" date="2021-01" db="EMBL/GenBank/DDBJ databases">
        <authorList>
            <person name="Mieszkin S."/>
            <person name="Pouder E."/>
            <person name="Alain K."/>
        </authorList>
    </citation>
    <scope>NUCLEOTIDE SEQUENCE</scope>
    <source>
        <strain evidence="3">HW T2.11</strain>
    </source>
</reference>
<dbReference type="AlphaFoldDB" id="A0A963YMU4"/>
<comment type="caution">
    <text evidence="3">The sequence shown here is derived from an EMBL/GenBank/DDBJ whole genome shotgun (WGS) entry which is preliminary data.</text>
</comment>
<feature type="compositionally biased region" description="Polar residues" evidence="1">
    <location>
        <begin position="110"/>
        <end position="125"/>
    </location>
</feature>
<evidence type="ECO:0000256" key="2">
    <source>
        <dbReference type="SAM" id="SignalP"/>
    </source>
</evidence>
<feature type="region of interest" description="Disordered" evidence="1">
    <location>
        <begin position="110"/>
        <end position="151"/>
    </location>
</feature>
<feature type="chain" id="PRO_5038137437" description="Secreted protein" evidence="2">
    <location>
        <begin position="29"/>
        <end position="151"/>
    </location>
</feature>
<sequence length="151" mass="15576">MSPSSASRRLRQSAATLAVLALPLGLLAACAAAPQQSRSEQSQYDTCHRIADQVVTQANADALAQSDPSSSPFAATSTLPNSTNALAIEHQRQDVMTDCMRHLDTQPANVGSITATPQAGATGQPITPPPADLAEPTGSDLTKPPILPPAQ</sequence>
<protein>
    <recommendedName>
        <fullName evidence="5">Secreted protein</fullName>
    </recommendedName>
</protein>
<organism evidence="3 4">
    <name type="scientific">Acidisoma silvae</name>
    <dbReference type="NCBI Taxonomy" id="2802396"/>
    <lineage>
        <taxon>Bacteria</taxon>
        <taxon>Pseudomonadati</taxon>
        <taxon>Pseudomonadota</taxon>
        <taxon>Alphaproteobacteria</taxon>
        <taxon>Acetobacterales</taxon>
        <taxon>Acidocellaceae</taxon>
        <taxon>Acidisoma</taxon>
    </lineage>
</organism>
<dbReference type="Proteomes" id="UP000708298">
    <property type="component" value="Unassembled WGS sequence"/>
</dbReference>
<proteinExistence type="predicted"/>
<keyword evidence="2" id="KW-0732">Signal</keyword>